<dbReference type="AlphaFoldDB" id="A0A6N3FQA7"/>
<proteinExistence type="predicted"/>
<name>A0A6N3FQA7_EUBLI</name>
<dbReference type="EMBL" id="CACRTR010000012">
    <property type="protein sequence ID" value="VYU54220.1"/>
    <property type="molecule type" value="Genomic_DNA"/>
</dbReference>
<organism evidence="1">
    <name type="scientific">Eubacterium limosum</name>
    <dbReference type="NCBI Taxonomy" id="1736"/>
    <lineage>
        <taxon>Bacteria</taxon>
        <taxon>Bacillati</taxon>
        <taxon>Bacillota</taxon>
        <taxon>Clostridia</taxon>
        <taxon>Eubacteriales</taxon>
        <taxon>Eubacteriaceae</taxon>
        <taxon>Eubacterium</taxon>
    </lineage>
</organism>
<protein>
    <submittedName>
        <fullName evidence="1">Uncharacterized protein</fullName>
    </submittedName>
</protein>
<reference evidence="1" key="1">
    <citation type="submission" date="2019-11" db="EMBL/GenBank/DDBJ databases">
        <authorList>
            <person name="Feng L."/>
        </authorList>
    </citation>
    <scope>NUCLEOTIDE SEQUENCE</scope>
    <source>
        <strain evidence="1">ElimosumLFYP34</strain>
    </source>
</reference>
<gene>
    <name evidence="1" type="ORF">ELLFYP34_00528</name>
</gene>
<sequence>MAVTSFKPTLWEAALLLNFHNVSIGDAITTAPTSVQGETCRFNRIGAGTIKDYSGSVEWDEITTTPVDMTFDQQKYFAFSLDDCDAVQLKGPVIQETTAEHSAILAESYDHYILAQAGAVTKTAQNIGSASSKKLVTPKNAYDYIVDLATLLNKLKVPKVNRFVVVTADMLGVLSKDPRFTSNPNVLANGIVEGQTISTLQVVQSEELPANKIIALHKSAIGAAKQLSEIEAMRLQDSFSDGVRGLCKYGAKVLREDAIAVLNCTIGTIEDVPPTKVEVANTAENPVNTKEVAASA</sequence>
<accession>A0A6N3FQA7</accession>
<evidence type="ECO:0000313" key="1">
    <source>
        <dbReference type="EMBL" id="VYU54220.1"/>
    </source>
</evidence>